<accession>A0A1E3AW35</accession>
<evidence type="ECO:0000256" key="1">
    <source>
        <dbReference type="ARBA" id="ARBA00023015"/>
    </source>
</evidence>
<dbReference type="GO" id="GO:0003700">
    <property type="term" value="F:DNA-binding transcription factor activity"/>
    <property type="evidence" value="ECO:0007669"/>
    <property type="project" value="InterPro"/>
</dbReference>
<dbReference type="Proteomes" id="UP000095003">
    <property type="component" value="Unassembled WGS sequence"/>
</dbReference>
<organism evidence="5 6">
    <name type="scientific">Eisenbergiella tayi</name>
    <dbReference type="NCBI Taxonomy" id="1432052"/>
    <lineage>
        <taxon>Bacteria</taxon>
        <taxon>Bacillati</taxon>
        <taxon>Bacillota</taxon>
        <taxon>Clostridia</taxon>
        <taxon>Lachnospirales</taxon>
        <taxon>Lachnospiraceae</taxon>
        <taxon>Eisenbergiella</taxon>
    </lineage>
</organism>
<gene>
    <name evidence="5" type="primary">glpR</name>
    <name evidence="5" type="ORF">BEH84_00620</name>
</gene>
<dbReference type="SUPFAM" id="SSF46785">
    <property type="entry name" value="Winged helix' DNA-binding domain"/>
    <property type="match status" value="1"/>
</dbReference>
<keyword evidence="3" id="KW-0804">Transcription</keyword>
<dbReference type="PROSITE" id="PS51000">
    <property type="entry name" value="HTH_DEOR_2"/>
    <property type="match status" value="1"/>
</dbReference>
<dbReference type="Pfam" id="PF08220">
    <property type="entry name" value="HTH_DeoR"/>
    <property type="match status" value="1"/>
</dbReference>
<dbReference type="GO" id="GO:0003677">
    <property type="term" value="F:DNA binding"/>
    <property type="evidence" value="ECO:0007669"/>
    <property type="project" value="UniProtKB-KW"/>
</dbReference>
<dbReference type="InterPro" id="IPR036390">
    <property type="entry name" value="WH_DNA-bd_sf"/>
</dbReference>
<dbReference type="RefSeq" id="WP_009254391.1">
    <property type="nucleotide sequence ID" value="NZ_BAABXS010000003.1"/>
</dbReference>
<dbReference type="Pfam" id="PF00455">
    <property type="entry name" value="DeoRC"/>
    <property type="match status" value="1"/>
</dbReference>
<dbReference type="SUPFAM" id="SSF100950">
    <property type="entry name" value="NagB/RpiA/CoA transferase-like"/>
    <property type="match status" value="1"/>
</dbReference>
<dbReference type="Gene3D" id="1.10.10.10">
    <property type="entry name" value="Winged helix-like DNA-binding domain superfamily/Winged helix DNA-binding domain"/>
    <property type="match status" value="1"/>
</dbReference>
<evidence type="ECO:0000256" key="3">
    <source>
        <dbReference type="ARBA" id="ARBA00023163"/>
    </source>
</evidence>
<dbReference type="EMBL" id="MCGI01000001">
    <property type="protein sequence ID" value="ODM12905.1"/>
    <property type="molecule type" value="Genomic_DNA"/>
</dbReference>
<proteinExistence type="predicted"/>
<evidence type="ECO:0000313" key="5">
    <source>
        <dbReference type="EMBL" id="ODM12905.1"/>
    </source>
</evidence>
<keyword evidence="2" id="KW-0238">DNA-binding</keyword>
<reference evidence="5 6" key="1">
    <citation type="submission" date="2016-07" db="EMBL/GenBank/DDBJ databases">
        <title>Characterization of isolates of Eisenbergiella tayi derived from blood cultures, using whole genome sequencing.</title>
        <authorList>
            <person name="Burdz T."/>
            <person name="Wiebe D."/>
            <person name="Huynh C."/>
            <person name="Bernard K."/>
        </authorList>
    </citation>
    <scope>NUCLEOTIDE SEQUENCE [LARGE SCALE GENOMIC DNA]</scope>
    <source>
        <strain evidence="5 6">NML 120489</strain>
    </source>
</reference>
<dbReference type="InterPro" id="IPR001034">
    <property type="entry name" value="DeoR_HTH"/>
</dbReference>
<dbReference type="InterPro" id="IPR018356">
    <property type="entry name" value="Tscrpt_reg_HTH_DeoR_CS"/>
</dbReference>
<dbReference type="Gene3D" id="3.40.50.1360">
    <property type="match status" value="1"/>
</dbReference>
<dbReference type="InterPro" id="IPR014036">
    <property type="entry name" value="DeoR-like_C"/>
</dbReference>
<protein>
    <submittedName>
        <fullName evidence="5">Glycerol-3-phosphate regulon repressor</fullName>
    </submittedName>
</protein>
<evidence type="ECO:0000259" key="4">
    <source>
        <dbReference type="PROSITE" id="PS51000"/>
    </source>
</evidence>
<dbReference type="PANTHER" id="PTHR30363:SF44">
    <property type="entry name" value="AGA OPERON TRANSCRIPTIONAL REPRESSOR-RELATED"/>
    <property type="match status" value="1"/>
</dbReference>
<evidence type="ECO:0000313" key="6">
    <source>
        <dbReference type="Proteomes" id="UP000095003"/>
    </source>
</evidence>
<dbReference type="InterPro" id="IPR050313">
    <property type="entry name" value="Carb_Metab_HTH_regulators"/>
</dbReference>
<keyword evidence="1" id="KW-0805">Transcription regulation</keyword>
<dbReference type="PROSITE" id="PS00894">
    <property type="entry name" value="HTH_DEOR_1"/>
    <property type="match status" value="1"/>
</dbReference>
<dbReference type="InterPro" id="IPR037171">
    <property type="entry name" value="NagB/RpiA_transferase-like"/>
</dbReference>
<dbReference type="InterPro" id="IPR036388">
    <property type="entry name" value="WH-like_DNA-bd_sf"/>
</dbReference>
<dbReference type="AlphaFoldDB" id="A0A1E3AW35"/>
<dbReference type="PRINTS" id="PR00037">
    <property type="entry name" value="HTHLACR"/>
</dbReference>
<name>A0A1E3AW35_9FIRM</name>
<dbReference type="PATRIC" id="fig|1432052.3.peg.676"/>
<sequence length="265" mass="29415">MGGSTEQGMFAEERKSRIIEFINKNEKATVTQLCDKFDVSRATIRNDLNELDEKGLIKRTHGGAISTQSVNYEMNFVDREILFQGEKEAVARQALQYIREGDCIGLDAGTTTYELAKLLTEFSRLTIVTYDLNIAAFLDSNTEHAVFLAGGEIRKHFHYLTGEAALRTLQDLYLDVLFLAGNGVDAVKGLTTPNLDTARIKKCLIANSRHKVLLADHSKINNVSFTKYADVSEIDVFITDTGADKKSLKAIEEKDVEVVTVEAGN</sequence>
<evidence type="ECO:0000256" key="2">
    <source>
        <dbReference type="ARBA" id="ARBA00023125"/>
    </source>
</evidence>
<dbReference type="GeneID" id="29726773"/>
<dbReference type="PANTHER" id="PTHR30363">
    <property type="entry name" value="HTH-TYPE TRANSCRIPTIONAL REGULATOR SRLR-RELATED"/>
    <property type="match status" value="1"/>
</dbReference>
<feature type="domain" description="HTH deoR-type" evidence="4">
    <location>
        <begin position="11"/>
        <end position="66"/>
    </location>
</feature>
<dbReference type="SMART" id="SM00420">
    <property type="entry name" value="HTH_DEOR"/>
    <property type="match status" value="1"/>
</dbReference>
<comment type="caution">
    <text evidence="5">The sequence shown here is derived from an EMBL/GenBank/DDBJ whole genome shotgun (WGS) entry which is preliminary data.</text>
</comment>
<dbReference type="SMART" id="SM01134">
    <property type="entry name" value="DeoRC"/>
    <property type="match status" value="1"/>
</dbReference>